<reference evidence="1 2" key="1">
    <citation type="submission" date="2014-05" db="EMBL/GenBank/DDBJ databases">
        <title>Methylome analysis of the phasevarions of Haemophilus influenzae.</title>
        <authorList>
            <person name="Atack J.M."/>
            <person name="Fox K.L."/>
            <person name="Power P.M."/>
            <person name="Clark T."/>
            <person name="Jurcisek J."/>
            <person name="Korlach J."/>
            <person name="Bakaletz L.O."/>
            <person name="Jennings M.P."/>
        </authorList>
    </citation>
    <scope>NUCLEOTIDE SEQUENCE [LARGE SCALE GENOMIC DNA]</scope>
    <source>
        <strain evidence="1 2">1209</strain>
    </source>
</reference>
<gene>
    <name evidence="1" type="ORF">NTHI1209_00444</name>
</gene>
<evidence type="ECO:0000313" key="2">
    <source>
        <dbReference type="Proteomes" id="UP000050700"/>
    </source>
</evidence>
<sequence>MSEKGLEQINFQIEKKVLNIMKTAVKIDRYF</sequence>
<proteinExistence type="predicted"/>
<dbReference type="AlphaFoldDB" id="A0A158SVE7"/>
<dbReference type="Proteomes" id="UP000050700">
    <property type="component" value="Unassembled WGS sequence"/>
</dbReference>
<name>A0A158SVE7_HAEIF</name>
<protein>
    <submittedName>
        <fullName evidence="1">Uncharacterized protein</fullName>
    </submittedName>
</protein>
<comment type="caution">
    <text evidence="1">The sequence shown here is derived from an EMBL/GenBank/DDBJ whole genome shotgun (WGS) entry which is preliminary data.</text>
</comment>
<evidence type="ECO:0000313" key="1">
    <source>
        <dbReference type="EMBL" id="KIS34841.1"/>
    </source>
</evidence>
<accession>A0A158SVE7</accession>
<organism evidence="1 2">
    <name type="scientific">Haemophilus influenzae</name>
    <dbReference type="NCBI Taxonomy" id="727"/>
    <lineage>
        <taxon>Bacteria</taxon>
        <taxon>Pseudomonadati</taxon>
        <taxon>Pseudomonadota</taxon>
        <taxon>Gammaproteobacteria</taxon>
        <taxon>Pasteurellales</taxon>
        <taxon>Pasteurellaceae</taxon>
        <taxon>Haemophilus</taxon>
    </lineage>
</organism>
<dbReference type="EMBL" id="JMQP01000002">
    <property type="protein sequence ID" value="KIS34841.1"/>
    <property type="molecule type" value="Genomic_DNA"/>
</dbReference>